<organism evidence="1 2">
    <name type="scientific">Pogonophryne albipinna</name>
    <dbReference type="NCBI Taxonomy" id="1090488"/>
    <lineage>
        <taxon>Eukaryota</taxon>
        <taxon>Metazoa</taxon>
        <taxon>Chordata</taxon>
        <taxon>Craniata</taxon>
        <taxon>Vertebrata</taxon>
        <taxon>Euteleostomi</taxon>
        <taxon>Actinopterygii</taxon>
        <taxon>Neopterygii</taxon>
        <taxon>Teleostei</taxon>
        <taxon>Neoteleostei</taxon>
        <taxon>Acanthomorphata</taxon>
        <taxon>Eupercaria</taxon>
        <taxon>Perciformes</taxon>
        <taxon>Notothenioidei</taxon>
        <taxon>Pogonophryne</taxon>
    </lineage>
</organism>
<comment type="caution">
    <text evidence="1">The sequence shown here is derived from an EMBL/GenBank/DDBJ whole genome shotgun (WGS) entry which is preliminary data.</text>
</comment>
<accession>A0AAD6B2R0</accession>
<evidence type="ECO:0000313" key="2">
    <source>
        <dbReference type="Proteomes" id="UP001219934"/>
    </source>
</evidence>
<keyword evidence="2" id="KW-1185">Reference proteome</keyword>
<dbReference type="AlphaFoldDB" id="A0AAD6B2R0"/>
<gene>
    <name evidence="1" type="ORF">JOQ06_007372</name>
</gene>
<reference evidence="1" key="1">
    <citation type="submission" date="2022-11" db="EMBL/GenBank/DDBJ databases">
        <title>Chromosome-level genome of Pogonophryne albipinna.</title>
        <authorList>
            <person name="Jo E."/>
        </authorList>
    </citation>
    <scope>NUCLEOTIDE SEQUENCE</scope>
    <source>
        <strain evidence="1">SGF0006</strain>
        <tissue evidence="1">Muscle</tissue>
    </source>
</reference>
<dbReference type="EMBL" id="JAPTMU010000012">
    <property type="protein sequence ID" value="KAJ4934581.1"/>
    <property type="molecule type" value="Genomic_DNA"/>
</dbReference>
<name>A0AAD6B2R0_9TELE</name>
<dbReference type="Proteomes" id="UP001219934">
    <property type="component" value="Unassembled WGS sequence"/>
</dbReference>
<sequence length="80" mass="9149">MLEGDAKLKDIDTVHQLCLSWELPALNATNRKWLSEKLLLHAVNVHSALFYNFTTKYTVITTCPKEVFQRGFLTSLSSHI</sequence>
<protein>
    <submittedName>
        <fullName evidence="1">Uncharacterized protein</fullName>
    </submittedName>
</protein>
<evidence type="ECO:0000313" key="1">
    <source>
        <dbReference type="EMBL" id="KAJ4934581.1"/>
    </source>
</evidence>
<proteinExistence type="predicted"/>